<gene>
    <name evidence="2" type="ORF">OAUR00152_LOCUS9405</name>
</gene>
<feature type="signal peptide" evidence="1">
    <location>
        <begin position="1"/>
        <end position="20"/>
    </location>
</feature>
<reference evidence="2" key="1">
    <citation type="submission" date="2021-01" db="EMBL/GenBank/DDBJ databases">
        <authorList>
            <person name="Corre E."/>
            <person name="Pelletier E."/>
            <person name="Niang G."/>
            <person name="Scheremetjew M."/>
            <person name="Finn R."/>
            <person name="Kale V."/>
            <person name="Holt S."/>
            <person name="Cochrane G."/>
            <person name="Meng A."/>
            <person name="Brown T."/>
            <person name="Cohen L."/>
        </authorList>
    </citation>
    <scope>NUCLEOTIDE SEQUENCE</scope>
    <source>
        <strain evidence="2">Isolate 1302-5</strain>
    </source>
</reference>
<feature type="chain" id="PRO_5030900301" evidence="1">
    <location>
        <begin position="21"/>
        <end position="169"/>
    </location>
</feature>
<proteinExistence type="predicted"/>
<sequence length="169" mass="17633">MRFHIFTIAFISIQAHTALGSGVLRGANNKDDVVSHSYVQSEHIIHGSIVSGRSYVMGKNAGKSGPGGGGDGGGDEVVSIEPWNRAGGVCGDKPHFVFKGSLWPPASTNPAWCESSNECGSCCCGNFHDVVKVCVDTSNPGQGFANVCMEMTEEISLDDPLTNGGGLDD</sequence>
<evidence type="ECO:0000256" key="1">
    <source>
        <dbReference type="SAM" id="SignalP"/>
    </source>
</evidence>
<evidence type="ECO:0000313" key="2">
    <source>
        <dbReference type="EMBL" id="CAE2223734.1"/>
    </source>
</evidence>
<dbReference type="AlphaFoldDB" id="A0A7S4IAU0"/>
<accession>A0A7S4IAU0</accession>
<keyword evidence="1" id="KW-0732">Signal</keyword>
<dbReference type="EMBL" id="HBKQ01013664">
    <property type="protein sequence ID" value="CAE2223734.1"/>
    <property type="molecule type" value="Transcribed_RNA"/>
</dbReference>
<organism evidence="2">
    <name type="scientific">Odontella aurita</name>
    <dbReference type="NCBI Taxonomy" id="265563"/>
    <lineage>
        <taxon>Eukaryota</taxon>
        <taxon>Sar</taxon>
        <taxon>Stramenopiles</taxon>
        <taxon>Ochrophyta</taxon>
        <taxon>Bacillariophyta</taxon>
        <taxon>Mediophyceae</taxon>
        <taxon>Biddulphiophycidae</taxon>
        <taxon>Eupodiscales</taxon>
        <taxon>Odontellaceae</taxon>
        <taxon>Odontella</taxon>
    </lineage>
</organism>
<protein>
    <submittedName>
        <fullName evidence="2">Uncharacterized protein</fullName>
    </submittedName>
</protein>
<name>A0A7S4IAU0_9STRA</name>